<proteinExistence type="predicted"/>
<dbReference type="RefSeq" id="WP_151672160.1">
    <property type="nucleotide sequence ID" value="NZ_BKCG01000001.1"/>
</dbReference>
<keyword evidence="4 7" id="KW-0472">Membrane</keyword>
<evidence type="ECO:0000256" key="3">
    <source>
        <dbReference type="ARBA" id="ARBA00022989"/>
    </source>
</evidence>
<keyword evidence="2 7" id="KW-0812">Transmembrane</keyword>
<gene>
    <name evidence="9" type="ORF">ULMA_01700</name>
</gene>
<feature type="transmembrane region" description="Helical" evidence="7">
    <location>
        <begin position="70"/>
        <end position="92"/>
    </location>
</feature>
<evidence type="ECO:0000256" key="1">
    <source>
        <dbReference type="ARBA" id="ARBA00004127"/>
    </source>
</evidence>
<keyword evidence="3 7" id="KW-1133">Transmembrane helix</keyword>
<feature type="transmembrane region" description="Helical" evidence="7">
    <location>
        <begin position="205"/>
        <end position="226"/>
    </location>
</feature>
<feature type="transmembrane region" description="Helical" evidence="7">
    <location>
        <begin position="15"/>
        <end position="34"/>
    </location>
</feature>
<dbReference type="SMART" id="SM00752">
    <property type="entry name" value="HTTM"/>
    <property type="match status" value="1"/>
</dbReference>
<evidence type="ECO:0000313" key="9">
    <source>
        <dbReference type="EMBL" id="GER58062.1"/>
    </source>
</evidence>
<sequence>MINKVSAYLNNPTSILPLAIFRMAFGFIMGLSMLRFMRNGWIEEAYVNPTFHFTYTNFEWIQPFSASTMYILVVLCAVAAFLISIGLFYRIATVSFFLLFTYLELIEKSWYLNHYYFVSLIAFLLIWLPANGKYSCDSSIFKSLKKATVPTWTIAIIKFQLSIVYFYGAIAKLKHDWLIEAQPLKIWLNAKTDIPLIGVIFENELTPFVFAWGGFLYDLIIPFLLWNRKSRPIGFILVLVFHILTHILFNIGMFPWLMIFGSLIFIESNEWRRLFGLSPNISTIKFSALKTSRNLLIKGVFVVFVTIQILAPLRHFLLTDNVLWTERGFRFSWHVMVMEKTGIVKFTVKDPVSGKKWVEYPSQRLTKIQETQMSFQPDMIWQYAKYLENTYKVKGVENPSISVFSRVSLNGRPSQQYIDENLDLTQLNNSNAIYKYISPLR</sequence>
<dbReference type="InterPro" id="IPR007782">
    <property type="entry name" value="VKG_COase"/>
</dbReference>
<evidence type="ECO:0000256" key="4">
    <source>
        <dbReference type="ARBA" id="ARBA00023136"/>
    </source>
</evidence>
<keyword evidence="10" id="KW-1185">Reference proteome</keyword>
<dbReference type="InterPro" id="IPR053935">
    <property type="entry name" value="VKGC_lumenal_dom"/>
</dbReference>
<dbReference type="PANTHER" id="PTHR12639:SF7">
    <property type="entry name" value="HTTM DOMAIN-CONTAINING PROTEIN"/>
    <property type="match status" value="1"/>
</dbReference>
<dbReference type="Proteomes" id="UP000326509">
    <property type="component" value="Unassembled WGS sequence"/>
</dbReference>
<comment type="caution">
    <text evidence="9">The sequence shown here is derived from an EMBL/GenBank/DDBJ whole genome shotgun (WGS) entry which is preliminary data.</text>
</comment>
<accession>A0A5J4IV30</accession>
<evidence type="ECO:0000313" key="10">
    <source>
        <dbReference type="Proteomes" id="UP000326509"/>
    </source>
</evidence>
<keyword evidence="6" id="KW-0456">Lyase</keyword>
<dbReference type="PANTHER" id="PTHR12639">
    <property type="entry name" value="VITAMIN K-DEPENDENT GAMMA-CARBOXYLASE"/>
    <property type="match status" value="1"/>
</dbReference>
<feature type="transmembrane region" description="Helical" evidence="7">
    <location>
        <begin position="112"/>
        <end position="130"/>
    </location>
</feature>
<evidence type="ECO:0000256" key="2">
    <source>
        <dbReference type="ARBA" id="ARBA00022692"/>
    </source>
</evidence>
<organism evidence="9 10">
    <name type="scientific">Patiriisocius marinus</name>
    <dbReference type="NCBI Taxonomy" id="1397112"/>
    <lineage>
        <taxon>Bacteria</taxon>
        <taxon>Pseudomonadati</taxon>
        <taxon>Bacteroidota</taxon>
        <taxon>Flavobacteriia</taxon>
        <taxon>Flavobacteriales</taxon>
        <taxon>Flavobacteriaceae</taxon>
        <taxon>Patiriisocius</taxon>
    </lineage>
</organism>
<dbReference type="InterPro" id="IPR011020">
    <property type="entry name" value="HTTM-like"/>
</dbReference>
<dbReference type="Pfam" id="PF05090">
    <property type="entry name" value="HTTM"/>
    <property type="match status" value="1"/>
</dbReference>
<feature type="transmembrane region" description="Helical" evidence="7">
    <location>
        <begin position="233"/>
        <end position="266"/>
    </location>
</feature>
<feature type="domain" description="HTTM-like" evidence="8">
    <location>
        <begin position="10"/>
        <end position="271"/>
    </location>
</feature>
<dbReference type="GO" id="GO:0019842">
    <property type="term" value="F:vitamin binding"/>
    <property type="evidence" value="ECO:0007669"/>
    <property type="project" value="TreeGrafter"/>
</dbReference>
<dbReference type="InterPro" id="IPR053934">
    <property type="entry name" value="HTTM_dom"/>
</dbReference>
<dbReference type="OrthoDB" id="341137at2"/>
<dbReference type="Pfam" id="PF22777">
    <property type="entry name" value="VKGC_lumenal_dom"/>
    <property type="match status" value="1"/>
</dbReference>
<evidence type="ECO:0000259" key="8">
    <source>
        <dbReference type="SMART" id="SM00752"/>
    </source>
</evidence>
<evidence type="ECO:0000256" key="5">
    <source>
        <dbReference type="ARBA" id="ARBA00023157"/>
    </source>
</evidence>
<dbReference type="GO" id="GO:0008488">
    <property type="term" value="F:gamma-glutamyl carboxylase activity"/>
    <property type="evidence" value="ECO:0007669"/>
    <property type="project" value="InterPro"/>
</dbReference>
<feature type="transmembrane region" description="Helical" evidence="7">
    <location>
        <begin position="151"/>
        <end position="170"/>
    </location>
</feature>
<keyword evidence="5" id="KW-1015">Disulfide bond</keyword>
<evidence type="ECO:0000256" key="7">
    <source>
        <dbReference type="SAM" id="Phobius"/>
    </source>
</evidence>
<protein>
    <submittedName>
        <fullName evidence="9">Type I deoxyribonuclease HsdR</fullName>
    </submittedName>
</protein>
<name>A0A5J4IV30_9FLAO</name>
<dbReference type="AlphaFoldDB" id="A0A5J4IV30"/>
<comment type="subcellular location">
    <subcellularLocation>
        <location evidence="1">Endomembrane system</location>
        <topology evidence="1">Multi-pass membrane protein</topology>
    </subcellularLocation>
</comment>
<dbReference type="EMBL" id="BKCG01000001">
    <property type="protein sequence ID" value="GER58062.1"/>
    <property type="molecule type" value="Genomic_DNA"/>
</dbReference>
<evidence type="ECO:0000256" key="6">
    <source>
        <dbReference type="ARBA" id="ARBA00023239"/>
    </source>
</evidence>
<reference evidence="9 10" key="1">
    <citation type="submission" date="2019-08" db="EMBL/GenBank/DDBJ databases">
        <title>Draft genome sequence of Ulvibacter marinus type strain NBRC 109484.</title>
        <authorList>
            <person name="Kawano K."/>
            <person name="Ushijima N."/>
            <person name="Kihara M."/>
            <person name="Itoh H."/>
        </authorList>
    </citation>
    <scope>NUCLEOTIDE SEQUENCE [LARGE SCALE GENOMIC DNA]</scope>
    <source>
        <strain evidence="9 10">NBRC 109484</strain>
    </source>
</reference>
<dbReference type="GO" id="GO:0012505">
    <property type="term" value="C:endomembrane system"/>
    <property type="evidence" value="ECO:0007669"/>
    <property type="project" value="UniProtKB-SubCell"/>
</dbReference>